<dbReference type="SMART" id="SM00363">
    <property type="entry name" value="S4"/>
    <property type="match status" value="1"/>
</dbReference>
<evidence type="ECO:0000259" key="7">
    <source>
        <dbReference type="SMART" id="SM00363"/>
    </source>
</evidence>
<proteinExistence type="inferred from homology"/>
<evidence type="ECO:0000256" key="2">
    <source>
        <dbReference type="ARBA" id="ARBA00008348"/>
    </source>
</evidence>
<evidence type="ECO:0000313" key="9">
    <source>
        <dbReference type="Proteomes" id="UP000265719"/>
    </source>
</evidence>
<evidence type="ECO:0000256" key="5">
    <source>
        <dbReference type="RuleBase" id="RU003887"/>
    </source>
</evidence>
<dbReference type="AlphaFoldDB" id="A0AA97M4L0"/>
<accession>A0AA97M4L0</accession>
<dbReference type="SUPFAM" id="SSF55120">
    <property type="entry name" value="Pseudouridine synthase"/>
    <property type="match status" value="1"/>
</dbReference>
<dbReference type="FunFam" id="3.10.290.10:FF:000003">
    <property type="entry name" value="Pseudouridine synthase"/>
    <property type="match status" value="1"/>
</dbReference>
<dbReference type="CDD" id="cd02870">
    <property type="entry name" value="PseudoU_synth_RsuA_like"/>
    <property type="match status" value="1"/>
</dbReference>
<dbReference type="CDD" id="cd00165">
    <property type="entry name" value="S4"/>
    <property type="match status" value="1"/>
</dbReference>
<dbReference type="GO" id="GO:0000455">
    <property type="term" value="P:enzyme-directed rRNA pseudouridine synthesis"/>
    <property type="evidence" value="ECO:0007669"/>
    <property type="project" value="UniProtKB-ARBA"/>
</dbReference>
<dbReference type="Gene3D" id="3.10.290.10">
    <property type="entry name" value="RNA-binding S4 domain"/>
    <property type="match status" value="1"/>
</dbReference>
<dbReference type="PROSITE" id="PS50889">
    <property type="entry name" value="S4"/>
    <property type="match status" value="1"/>
</dbReference>
<name>A0AA97M4L0_9ACTN</name>
<keyword evidence="9" id="KW-1185">Reference proteome</keyword>
<dbReference type="InterPro" id="IPR002942">
    <property type="entry name" value="S4_RNA-bd"/>
</dbReference>
<dbReference type="PANTHER" id="PTHR47683:SF2">
    <property type="entry name" value="RNA-BINDING S4 DOMAIN-CONTAINING PROTEIN"/>
    <property type="match status" value="1"/>
</dbReference>
<evidence type="ECO:0000256" key="1">
    <source>
        <dbReference type="ARBA" id="ARBA00000073"/>
    </source>
</evidence>
<dbReference type="InterPro" id="IPR042092">
    <property type="entry name" value="PsdUridine_s_RsuA/RluB/E/F_cat"/>
</dbReference>
<comment type="similarity">
    <text evidence="2 5">Belongs to the pseudouridine synthase RsuA family.</text>
</comment>
<gene>
    <name evidence="8" type="ORF">NI17_003495</name>
</gene>
<dbReference type="Pfam" id="PF00849">
    <property type="entry name" value="PseudoU_synth_2"/>
    <property type="match status" value="1"/>
</dbReference>
<evidence type="ECO:0000256" key="3">
    <source>
        <dbReference type="ARBA" id="ARBA00023235"/>
    </source>
</evidence>
<dbReference type="InterPro" id="IPR020094">
    <property type="entry name" value="TruA/RsuA/RluB/E/F_N"/>
</dbReference>
<dbReference type="InterPro" id="IPR000748">
    <property type="entry name" value="PsdUridine_synth_RsuA/RluB/E/F"/>
</dbReference>
<feature type="compositionally biased region" description="Acidic residues" evidence="6">
    <location>
        <begin position="250"/>
        <end position="261"/>
    </location>
</feature>
<dbReference type="NCBIfam" id="TIGR00093">
    <property type="entry name" value="pseudouridine synthase"/>
    <property type="match status" value="1"/>
</dbReference>
<dbReference type="Proteomes" id="UP000265719">
    <property type="component" value="Chromosome"/>
</dbReference>
<dbReference type="EMBL" id="CP063196">
    <property type="protein sequence ID" value="UOE20318.1"/>
    <property type="molecule type" value="Genomic_DNA"/>
</dbReference>
<dbReference type="SUPFAM" id="SSF55174">
    <property type="entry name" value="Alpha-L RNA-binding motif"/>
    <property type="match status" value="1"/>
</dbReference>
<dbReference type="InterPro" id="IPR036986">
    <property type="entry name" value="S4_RNA-bd_sf"/>
</dbReference>
<dbReference type="KEGG" id="thao:NI17_003495"/>
<dbReference type="Pfam" id="PF01479">
    <property type="entry name" value="S4"/>
    <property type="match status" value="1"/>
</dbReference>
<feature type="domain" description="RNA-binding S4" evidence="7">
    <location>
        <begin position="271"/>
        <end position="332"/>
    </location>
</feature>
<feature type="compositionally biased region" description="Basic and acidic residues" evidence="6">
    <location>
        <begin position="19"/>
        <end position="236"/>
    </location>
</feature>
<comment type="catalytic activity">
    <reaction evidence="1">
        <text>a uridine in RNA = a pseudouridine in RNA</text>
        <dbReference type="Rhea" id="RHEA:48348"/>
        <dbReference type="Rhea" id="RHEA-COMP:12068"/>
        <dbReference type="Rhea" id="RHEA-COMP:12069"/>
        <dbReference type="ChEBI" id="CHEBI:65314"/>
        <dbReference type="ChEBI" id="CHEBI:65315"/>
    </reaction>
</comment>
<protein>
    <recommendedName>
        <fullName evidence="5">Pseudouridine synthase</fullName>
        <ecNumber evidence="5">5.4.99.-</ecNumber>
    </recommendedName>
</protein>
<evidence type="ECO:0000313" key="8">
    <source>
        <dbReference type="EMBL" id="UOE20318.1"/>
    </source>
</evidence>
<dbReference type="InterPro" id="IPR018496">
    <property type="entry name" value="PsdUridine_synth_RsuA/RluB_CS"/>
</dbReference>
<keyword evidence="4" id="KW-0694">RNA-binding</keyword>
<dbReference type="Gene3D" id="3.30.70.1560">
    <property type="entry name" value="Alpha-L RNA-binding motif"/>
    <property type="match status" value="1"/>
</dbReference>
<dbReference type="GO" id="GO:0003723">
    <property type="term" value="F:RNA binding"/>
    <property type="evidence" value="ECO:0007669"/>
    <property type="project" value="UniProtKB-KW"/>
</dbReference>
<organism evidence="8 9">
    <name type="scientific">Thermobifida halotolerans</name>
    <dbReference type="NCBI Taxonomy" id="483545"/>
    <lineage>
        <taxon>Bacteria</taxon>
        <taxon>Bacillati</taxon>
        <taxon>Actinomycetota</taxon>
        <taxon>Actinomycetes</taxon>
        <taxon>Streptosporangiales</taxon>
        <taxon>Nocardiopsidaceae</taxon>
        <taxon>Thermobifida</taxon>
    </lineage>
</organism>
<dbReference type="EC" id="5.4.99.-" evidence="5"/>
<feature type="compositionally biased region" description="Basic and acidic residues" evidence="6">
    <location>
        <begin position="1"/>
        <end position="10"/>
    </location>
</feature>
<dbReference type="InterPro" id="IPR006145">
    <property type="entry name" value="PsdUridine_synth_RsuA/RluA"/>
</dbReference>
<evidence type="ECO:0000256" key="6">
    <source>
        <dbReference type="SAM" id="MobiDB-lite"/>
    </source>
</evidence>
<dbReference type="InterPro" id="IPR020103">
    <property type="entry name" value="PsdUridine_synth_cat_dom_sf"/>
</dbReference>
<dbReference type="GO" id="GO:0120159">
    <property type="term" value="F:rRNA pseudouridine synthase activity"/>
    <property type="evidence" value="ECO:0007669"/>
    <property type="project" value="UniProtKB-ARBA"/>
</dbReference>
<evidence type="ECO:0000256" key="4">
    <source>
        <dbReference type="PROSITE-ProRule" id="PRU00182"/>
    </source>
</evidence>
<dbReference type="InterPro" id="IPR050343">
    <property type="entry name" value="RsuA_PseudoU_synthase"/>
</dbReference>
<dbReference type="RefSeq" id="WP_243597600.1">
    <property type="nucleotide sequence ID" value="NZ_CP063196.1"/>
</dbReference>
<feature type="region of interest" description="Disordered" evidence="6">
    <location>
        <begin position="1"/>
        <end position="264"/>
    </location>
</feature>
<keyword evidence="3 5" id="KW-0413">Isomerase</keyword>
<dbReference type="PROSITE" id="PS01149">
    <property type="entry name" value="PSI_RSU"/>
    <property type="match status" value="1"/>
</dbReference>
<dbReference type="Gene3D" id="3.30.70.580">
    <property type="entry name" value="Pseudouridine synthase I, catalytic domain, N-terminal subdomain"/>
    <property type="match status" value="1"/>
</dbReference>
<sequence length="508" mass="58313">MNKPHDDDGRRRRGGDNGPRGERGRSTPRGARGDSDHSGRRGGRDQRAERSDRDFRGGRRGSRDREEYADRGERRGGQYRREERDGRFRDRDERPRAERSDRDFRGGRRGSRDREEYADRGERRGGQYRREERDGRFRDRDERPRAERSDRESRGGRRGSRDREEYADRGERRGGQYRREERDGRFRDRDERPRAERSDRESRSGRRDTPGSRDRRTEHPRPATRTGRDSERELSARARARLRTLRAEYDPGDDDPADDERDTYADVPGGIRLQKALAQAGVASRRASEELIATGRVTVDGQVVRRFGARVDPEKSEIRVDGMRVVTSTDLRYYALNKPRGVVSTMDDPQGRPTLADYAGQSDERLFHVGRLDTETEGLILLTNDGELANRLTHPRYKVVKTYIAKVPGPVPREVVRRVRGGVELDDGFVEVDSFRVVDNVEPKALVEIRLHEGRKHIVRRLMEAVGHPVSDLARTQIGPVGLNNLKVGTVRALTSKEISELYTAAGM</sequence>
<dbReference type="PANTHER" id="PTHR47683">
    <property type="entry name" value="PSEUDOURIDINE SYNTHASE FAMILY PROTEIN-RELATED"/>
    <property type="match status" value="1"/>
</dbReference>
<reference evidence="8" key="1">
    <citation type="submission" date="2020-10" db="EMBL/GenBank/DDBJ databases">
        <title>De novo genome project of the cellulose decomposer Thermobifida halotolerans type strain.</title>
        <authorList>
            <person name="Nagy I."/>
            <person name="Horvath B."/>
            <person name="Kukolya J."/>
            <person name="Nagy I."/>
            <person name="Orsini M."/>
        </authorList>
    </citation>
    <scope>NUCLEOTIDE SEQUENCE</scope>
    <source>
        <strain evidence="8">DSM 44931</strain>
    </source>
</reference>